<accession>A0A6C0BQF0</accession>
<evidence type="ECO:0000259" key="1">
    <source>
        <dbReference type="PROSITE" id="PS51462"/>
    </source>
</evidence>
<proteinExistence type="predicted"/>
<reference evidence="2" key="1">
    <citation type="journal article" date="2020" name="Nature">
        <title>Giant virus diversity and host interactions through global metagenomics.</title>
        <authorList>
            <person name="Schulz F."/>
            <person name="Roux S."/>
            <person name="Paez-Espino D."/>
            <person name="Jungbluth S."/>
            <person name="Walsh D.A."/>
            <person name="Denef V.J."/>
            <person name="McMahon K.D."/>
            <person name="Konstantinidis K.T."/>
            <person name="Eloe-Fadrosh E.A."/>
            <person name="Kyrpides N.C."/>
            <person name="Woyke T."/>
        </authorList>
    </citation>
    <scope>NUCLEOTIDE SEQUENCE</scope>
    <source>
        <strain evidence="2">GVMAG-M-3300018416-26</strain>
    </source>
</reference>
<sequence>MYGQQLMHFNPRITCMIPWEKSSRRELIQKVDECGVILFSPNMDEVLLVLQSASGKWGFPKGHMTESEMNSRSYFSCAKRELMEETNIDLRIKKHTKYGTLIIGNKLFYVVELLQSNIKPNANPKDRNEIKMIKWIRREDLFNFVKRNHCNVTLKRLF</sequence>
<dbReference type="AlphaFoldDB" id="A0A6C0BQF0"/>
<evidence type="ECO:0000313" key="2">
    <source>
        <dbReference type="EMBL" id="QHS94202.1"/>
    </source>
</evidence>
<name>A0A6C0BQF0_9ZZZZ</name>
<dbReference type="EMBL" id="MN739217">
    <property type="protein sequence ID" value="QHS94202.1"/>
    <property type="molecule type" value="Genomic_DNA"/>
</dbReference>
<dbReference type="Pfam" id="PF00293">
    <property type="entry name" value="NUDIX"/>
    <property type="match status" value="1"/>
</dbReference>
<feature type="domain" description="Nudix hydrolase" evidence="1">
    <location>
        <begin position="29"/>
        <end position="158"/>
    </location>
</feature>
<dbReference type="Gene3D" id="3.90.79.10">
    <property type="entry name" value="Nucleoside Triphosphate Pyrophosphohydrolase"/>
    <property type="match status" value="1"/>
</dbReference>
<dbReference type="PANTHER" id="PTHR23114">
    <property type="entry name" value="M7GPPPN-MRNA HYDROLASE"/>
    <property type="match status" value="1"/>
</dbReference>
<organism evidence="2">
    <name type="scientific">viral metagenome</name>
    <dbReference type="NCBI Taxonomy" id="1070528"/>
    <lineage>
        <taxon>unclassified sequences</taxon>
        <taxon>metagenomes</taxon>
        <taxon>organismal metagenomes</taxon>
    </lineage>
</organism>
<protein>
    <recommendedName>
        <fullName evidence="1">Nudix hydrolase domain-containing protein</fullName>
    </recommendedName>
</protein>
<dbReference type="GO" id="GO:0005737">
    <property type="term" value="C:cytoplasm"/>
    <property type="evidence" value="ECO:0007669"/>
    <property type="project" value="TreeGrafter"/>
</dbReference>
<dbReference type="SUPFAM" id="SSF55811">
    <property type="entry name" value="Nudix"/>
    <property type="match status" value="1"/>
</dbReference>
<dbReference type="PANTHER" id="PTHR23114:SF17">
    <property type="entry name" value="M7GPPPN-MRNA HYDROLASE"/>
    <property type="match status" value="1"/>
</dbReference>
<dbReference type="InterPro" id="IPR015797">
    <property type="entry name" value="NUDIX_hydrolase-like_dom_sf"/>
</dbReference>
<dbReference type="InterPro" id="IPR000086">
    <property type="entry name" value="NUDIX_hydrolase_dom"/>
</dbReference>
<dbReference type="PROSITE" id="PS51462">
    <property type="entry name" value="NUDIX"/>
    <property type="match status" value="1"/>
</dbReference>